<dbReference type="Proteomes" id="UP000250140">
    <property type="component" value="Unassembled WGS sequence"/>
</dbReference>
<dbReference type="OrthoDB" id="3686495at2759"/>
<dbReference type="InterPro" id="IPR052895">
    <property type="entry name" value="HetReg/Transcr_Mod"/>
</dbReference>
<accession>A0A8E2JTN2</accession>
<name>A0A8E2JTN2_9PEZI</name>
<dbReference type="AlphaFoldDB" id="A0A8E2JTN2"/>
<keyword evidence="2" id="KW-1185">Reference proteome</keyword>
<reference evidence="1 2" key="1">
    <citation type="journal article" date="2016" name="Nat. Commun.">
        <title>Ectomycorrhizal ecology is imprinted in the genome of the dominant symbiotic fungus Cenococcum geophilum.</title>
        <authorList>
            <consortium name="DOE Joint Genome Institute"/>
            <person name="Peter M."/>
            <person name="Kohler A."/>
            <person name="Ohm R.A."/>
            <person name="Kuo A."/>
            <person name="Krutzmann J."/>
            <person name="Morin E."/>
            <person name="Arend M."/>
            <person name="Barry K.W."/>
            <person name="Binder M."/>
            <person name="Choi C."/>
            <person name="Clum A."/>
            <person name="Copeland A."/>
            <person name="Grisel N."/>
            <person name="Haridas S."/>
            <person name="Kipfer T."/>
            <person name="LaButti K."/>
            <person name="Lindquist E."/>
            <person name="Lipzen A."/>
            <person name="Maire R."/>
            <person name="Meier B."/>
            <person name="Mihaltcheva S."/>
            <person name="Molinier V."/>
            <person name="Murat C."/>
            <person name="Poggeler S."/>
            <person name="Quandt C.A."/>
            <person name="Sperisen C."/>
            <person name="Tritt A."/>
            <person name="Tisserant E."/>
            <person name="Crous P.W."/>
            <person name="Henrissat B."/>
            <person name="Nehls U."/>
            <person name="Egli S."/>
            <person name="Spatafora J.W."/>
            <person name="Grigoriev I.V."/>
            <person name="Martin F.M."/>
        </authorList>
    </citation>
    <scope>NUCLEOTIDE SEQUENCE [LARGE SCALE GENOMIC DNA]</scope>
    <source>
        <strain evidence="1 2">CBS 207.34</strain>
    </source>
</reference>
<gene>
    <name evidence="1" type="ORF">AOQ84DRAFT_405225</name>
</gene>
<sequence length="433" mass="50257">MAYKYEPLPMRGYIRLLQVSSESSEVEAIQGSLRIVNLDDNPHYKCLSYTWEARNMMIKENHETMVTDLLASEDQEHQPYFLEKEFLDCDYSDTELVAIVDLFVGYRWFSRIWITQEFILARELRFLCGTIIVPFRTIWKGNLLLTQAGCCSAWNRVNSKKEFQWARTFASYVVGEHIRRETKEPMESIETKAHCFRDRQATGPRDKVFGLLLDNIEEISNLYNLILTPQPITSITEEDVSTIVQRTLIADGYHMFNDNLEYGLKTSFEQWLSCQTCSAVAARDPNLAASFVKDPERNLASAMQLLEVSGPFERLKDVLLRGHNQCDSWEKVVTIAEGRRRDPRYERYLDTTTDEFYSQWRFAGKNRSLGLETVRAGNRIYLLQGANVPYVFRHRPADPEDVLDLEGEAYLHGIMYGEAARVDSLAFRKFTVY</sequence>
<dbReference type="PANTHER" id="PTHR24148:SF73">
    <property type="entry name" value="HET DOMAIN PROTEIN (AFU_ORTHOLOGUE AFUA_8G01020)"/>
    <property type="match status" value="1"/>
</dbReference>
<evidence type="ECO:0008006" key="3">
    <source>
        <dbReference type="Google" id="ProtNLM"/>
    </source>
</evidence>
<dbReference type="EMBL" id="KV749497">
    <property type="protein sequence ID" value="OCL09164.1"/>
    <property type="molecule type" value="Genomic_DNA"/>
</dbReference>
<evidence type="ECO:0000313" key="1">
    <source>
        <dbReference type="EMBL" id="OCL09164.1"/>
    </source>
</evidence>
<proteinExistence type="predicted"/>
<evidence type="ECO:0000313" key="2">
    <source>
        <dbReference type="Proteomes" id="UP000250140"/>
    </source>
</evidence>
<protein>
    <recommendedName>
        <fullName evidence="3">Heterokaryon incompatibility domain-containing protein</fullName>
    </recommendedName>
</protein>
<organism evidence="1 2">
    <name type="scientific">Glonium stellatum</name>
    <dbReference type="NCBI Taxonomy" id="574774"/>
    <lineage>
        <taxon>Eukaryota</taxon>
        <taxon>Fungi</taxon>
        <taxon>Dikarya</taxon>
        <taxon>Ascomycota</taxon>
        <taxon>Pezizomycotina</taxon>
        <taxon>Dothideomycetes</taxon>
        <taxon>Pleosporomycetidae</taxon>
        <taxon>Gloniales</taxon>
        <taxon>Gloniaceae</taxon>
        <taxon>Glonium</taxon>
    </lineage>
</organism>
<dbReference type="PANTHER" id="PTHR24148">
    <property type="entry name" value="ANKYRIN REPEAT DOMAIN-CONTAINING PROTEIN 39 HOMOLOG-RELATED"/>
    <property type="match status" value="1"/>
</dbReference>